<dbReference type="EMBL" id="CAJOBB010003484">
    <property type="protein sequence ID" value="CAF4043276.1"/>
    <property type="molecule type" value="Genomic_DNA"/>
</dbReference>
<dbReference type="Proteomes" id="UP000663868">
    <property type="component" value="Unassembled WGS sequence"/>
</dbReference>
<dbReference type="AlphaFoldDB" id="A0A814SGB1"/>
<dbReference type="Proteomes" id="UP000663860">
    <property type="component" value="Unassembled WGS sequence"/>
</dbReference>
<reference evidence="3" key="1">
    <citation type="submission" date="2021-02" db="EMBL/GenBank/DDBJ databases">
        <authorList>
            <person name="Nowell W R."/>
        </authorList>
    </citation>
    <scope>NUCLEOTIDE SEQUENCE</scope>
</reference>
<organism evidence="3 5">
    <name type="scientific">Adineta steineri</name>
    <dbReference type="NCBI Taxonomy" id="433720"/>
    <lineage>
        <taxon>Eukaryota</taxon>
        <taxon>Metazoa</taxon>
        <taxon>Spiralia</taxon>
        <taxon>Gnathifera</taxon>
        <taxon>Rotifera</taxon>
        <taxon>Eurotatoria</taxon>
        <taxon>Bdelloidea</taxon>
        <taxon>Adinetida</taxon>
        <taxon>Adinetidae</taxon>
        <taxon>Adineta</taxon>
    </lineage>
</organism>
<evidence type="ECO:0000259" key="2">
    <source>
        <dbReference type="Pfam" id="PF22693"/>
    </source>
</evidence>
<feature type="region of interest" description="Disordered" evidence="1">
    <location>
        <begin position="103"/>
        <end position="131"/>
    </location>
</feature>
<protein>
    <recommendedName>
        <fullName evidence="2">MACPF-like domain-containing protein</fullName>
    </recommendedName>
</protein>
<proteinExistence type="predicted"/>
<dbReference type="InterPro" id="IPR054586">
    <property type="entry name" value="MACPF_1_fungal"/>
</dbReference>
<evidence type="ECO:0000256" key="1">
    <source>
        <dbReference type="SAM" id="MobiDB-lite"/>
    </source>
</evidence>
<evidence type="ECO:0000313" key="5">
    <source>
        <dbReference type="Proteomes" id="UP000663860"/>
    </source>
</evidence>
<evidence type="ECO:0000313" key="4">
    <source>
        <dbReference type="EMBL" id="CAF4043276.1"/>
    </source>
</evidence>
<dbReference type="EMBL" id="CAJNOE010000321">
    <property type="protein sequence ID" value="CAF1147039.1"/>
    <property type="molecule type" value="Genomic_DNA"/>
</dbReference>
<accession>A0A814SGB1</accession>
<feature type="domain" description="MACPF-like" evidence="2">
    <location>
        <begin position="246"/>
        <end position="419"/>
    </location>
</feature>
<comment type="caution">
    <text evidence="3">The sequence shown here is derived from an EMBL/GenBank/DDBJ whole genome shotgun (WGS) entry which is preliminary data.</text>
</comment>
<name>A0A814SGB1_9BILA</name>
<dbReference type="Pfam" id="PF22693">
    <property type="entry name" value="MACPF_1"/>
    <property type="match status" value="1"/>
</dbReference>
<evidence type="ECO:0000313" key="3">
    <source>
        <dbReference type="EMBL" id="CAF1147039.1"/>
    </source>
</evidence>
<gene>
    <name evidence="3" type="ORF">IZO911_LOCUS25557</name>
    <name evidence="4" type="ORF">KXQ929_LOCUS31056</name>
</gene>
<sequence>MATNHPSASEPSSMFVDIDGKQHYIELNSELSISSKIHELRQLLLKLNMITGQTGFFFDHGASLHKNYKKSVPIEKLLNKDNIIKLKTEESDSTSIEIPKKTFQPTTNQSTNKPISTINDTGRSSIPQLPTYGSITTRSEDKIASCSEFDFETWKKIFGITGLCYCIRMDTKKPETSPYPAFEIRNYEDMKEHFCDRRETWTKTHKTEKEIDSSMASSEFFNGGLELSSSFIGIGKSVASRKRDIHITCCYYCSYAKIILDSSYLKPTSRFINRIDTVLSISSPDEQIKKLEEVYAQFGHVYPQTVFLGGQLYRTESHSIESEAQGDLIQKQAETCFTTSIFKSSDLHGGFQSAENSGTRSYEQDSKQMIASKGGDISKDGDSTIWRETVKNPLLWAIIKQDDFQPIFKLLDEERKNKIEEIEKIAKSKKLKEESMLTTKYFDLESLRCEGRPCAKCNMCGDWHFTEDHTTSTWTTNWKHWSDDKWKRFFRDHIYKKFTKREGATCDYPLDDDYADPPLYAYAVYRYSYAIYHLCVCERH</sequence>